<feature type="compositionally biased region" description="Low complexity" evidence="9">
    <location>
        <begin position="85"/>
        <end position="103"/>
    </location>
</feature>
<dbReference type="InterPro" id="IPR045628">
    <property type="entry name" value="Lhr_WH_dom"/>
</dbReference>
<feature type="compositionally biased region" description="Basic residues" evidence="9">
    <location>
        <begin position="1364"/>
        <end position="1381"/>
    </location>
</feature>
<dbReference type="SMART" id="SM00382">
    <property type="entry name" value="AAA"/>
    <property type="match status" value="1"/>
</dbReference>
<dbReference type="PROSITE" id="PS51194">
    <property type="entry name" value="HELICASE_CTER"/>
    <property type="match status" value="1"/>
</dbReference>
<dbReference type="InterPro" id="IPR055369">
    <property type="entry name" value="WH2_Lhr"/>
</dbReference>
<dbReference type="InterPro" id="IPR011545">
    <property type="entry name" value="DEAD/DEAH_box_helicase_dom"/>
</dbReference>
<proteinExistence type="predicted"/>
<evidence type="ECO:0000313" key="12">
    <source>
        <dbReference type="EMBL" id="SLM97602.1"/>
    </source>
</evidence>
<feature type="region of interest" description="Disordered" evidence="9">
    <location>
        <begin position="1547"/>
        <end position="1570"/>
    </location>
</feature>
<feature type="region of interest" description="Disordered" evidence="9">
    <location>
        <begin position="1337"/>
        <end position="1383"/>
    </location>
</feature>
<feature type="domain" description="Helicase C-terminal" evidence="11">
    <location>
        <begin position="275"/>
        <end position="469"/>
    </location>
</feature>
<accession>A0A1X6XEB3</accession>
<dbReference type="EC" id="3.6.1.-" evidence="12"/>
<dbReference type="PANTHER" id="PTHR47962:SF5">
    <property type="entry name" value="ATP-DEPENDENT HELICASE LHR-RELATED"/>
    <property type="match status" value="1"/>
</dbReference>
<feature type="compositionally biased region" description="Basic and acidic residues" evidence="9">
    <location>
        <begin position="1068"/>
        <end position="1085"/>
    </location>
</feature>
<feature type="region of interest" description="Disordered" evidence="9">
    <location>
        <begin position="76"/>
        <end position="125"/>
    </location>
</feature>
<dbReference type="Pfam" id="PF00271">
    <property type="entry name" value="Helicase_C"/>
    <property type="match status" value="1"/>
</dbReference>
<evidence type="ECO:0000259" key="10">
    <source>
        <dbReference type="PROSITE" id="PS51192"/>
    </source>
</evidence>
<feature type="region of interest" description="Disordered" evidence="9">
    <location>
        <begin position="975"/>
        <end position="1005"/>
    </location>
</feature>
<dbReference type="Pfam" id="PF00270">
    <property type="entry name" value="DEAD"/>
    <property type="match status" value="2"/>
</dbReference>
<dbReference type="GO" id="GO:0016887">
    <property type="term" value="F:ATP hydrolysis activity"/>
    <property type="evidence" value="ECO:0007669"/>
    <property type="project" value="TreeGrafter"/>
</dbReference>
<reference evidence="13" key="1">
    <citation type="submission" date="2017-02" db="EMBL/GenBank/DDBJ databases">
        <authorList>
            <person name="Dridi B."/>
        </authorList>
    </citation>
    <scope>NUCLEOTIDE SEQUENCE [LARGE SCALE GENOMIC DNA]</scope>
    <source>
        <strain evidence="13">B Co 03.10</strain>
    </source>
</reference>
<feature type="compositionally biased region" description="Basic and acidic residues" evidence="9">
    <location>
        <begin position="975"/>
        <end position="994"/>
    </location>
</feature>
<evidence type="ECO:0000256" key="9">
    <source>
        <dbReference type="SAM" id="MobiDB-lite"/>
    </source>
</evidence>
<feature type="region of interest" description="Disordered" evidence="9">
    <location>
        <begin position="1288"/>
        <end position="1314"/>
    </location>
</feature>
<dbReference type="Pfam" id="PF19306">
    <property type="entry name" value="WHD_Lhr"/>
    <property type="match status" value="1"/>
</dbReference>
<dbReference type="SMART" id="SM00490">
    <property type="entry name" value="HELICc"/>
    <property type="match status" value="1"/>
</dbReference>
<organism evidence="12 13">
    <name type="scientific">Brevibacterium yomogidense</name>
    <dbReference type="NCBI Taxonomy" id="946573"/>
    <lineage>
        <taxon>Bacteria</taxon>
        <taxon>Bacillati</taxon>
        <taxon>Actinomycetota</taxon>
        <taxon>Actinomycetes</taxon>
        <taxon>Micrococcales</taxon>
        <taxon>Brevibacteriaceae</taxon>
        <taxon>Brevibacterium</taxon>
    </lineage>
</organism>
<keyword evidence="13" id="KW-1185">Reference proteome</keyword>
<evidence type="ECO:0000313" key="13">
    <source>
        <dbReference type="Proteomes" id="UP000196581"/>
    </source>
</evidence>
<dbReference type="Gene3D" id="3.40.50.300">
    <property type="entry name" value="P-loop containing nucleotide triphosphate hydrolases"/>
    <property type="match status" value="2"/>
</dbReference>
<keyword evidence="5" id="KW-0067">ATP-binding</keyword>
<evidence type="ECO:0000256" key="3">
    <source>
        <dbReference type="ARBA" id="ARBA00022801"/>
    </source>
</evidence>
<dbReference type="GO" id="GO:0006281">
    <property type="term" value="P:DNA repair"/>
    <property type="evidence" value="ECO:0007669"/>
    <property type="project" value="UniProtKB-KW"/>
</dbReference>
<dbReference type="PANTHER" id="PTHR47962">
    <property type="entry name" value="ATP-DEPENDENT HELICASE LHR-RELATED-RELATED"/>
    <property type="match status" value="1"/>
</dbReference>
<dbReference type="PROSITE" id="PS51192">
    <property type="entry name" value="HELICASE_ATP_BIND_1"/>
    <property type="match status" value="1"/>
</dbReference>
<feature type="compositionally biased region" description="Low complexity" evidence="9">
    <location>
        <begin position="1613"/>
        <end position="1622"/>
    </location>
</feature>
<evidence type="ECO:0000256" key="2">
    <source>
        <dbReference type="ARBA" id="ARBA00022763"/>
    </source>
</evidence>
<evidence type="ECO:0000256" key="1">
    <source>
        <dbReference type="ARBA" id="ARBA00022741"/>
    </source>
</evidence>
<dbReference type="SUPFAM" id="SSF52540">
    <property type="entry name" value="P-loop containing nucleoside triphosphate hydrolases"/>
    <property type="match status" value="1"/>
</dbReference>
<dbReference type="GO" id="GO:0004386">
    <property type="term" value="F:helicase activity"/>
    <property type="evidence" value="ECO:0007669"/>
    <property type="project" value="UniProtKB-KW"/>
</dbReference>
<protein>
    <submittedName>
        <fullName evidence="12">Probable ATP-dependent helicase lhr</fullName>
        <ecNumber evidence="12">3.6.1.-</ecNumber>
    </submittedName>
</protein>
<keyword evidence="2" id="KW-0227">DNA damage</keyword>
<dbReference type="EMBL" id="FWFF01000012">
    <property type="protein sequence ID" value="SLM97602.1"/>
    <property type="molecule type" value="Genomic_DNA"/>
</dbReference>
<dbReference type="InterPro" id="IPR003593">
    <property type="entry name" value="AAA+_ATPase"/>
</dbReference>
<sequence>MQLGTWRAVAGGEHALVVAPTGSGKTLAAFLHAIDRLASEKRAAAGTRVLYVSPVKALAADVRKNLEAPLAGIAARQADADRDSGAGTDPGTSPSSGSGTADDLGPGDSRTTVSVGMRTGDTPPAERARLVRRPPDILVTTPESLYLMLTSRARDTLRTVDTVIVDEVHAVAGTKRGSHLSLSLERLDDLLERPARRIGLSATVSPLDTVAAFLGGSAPVTIVQPAAERVPDMRIVVPVPDLDDIAGAGSGDATAHASAAGDERTGSIWPHIEASVLDSVLAHRSTIVFVNSRGLAEKLTAQLNALHADRLDAAHPEVLHSATGPTTNRSTRRHGAASEDGPASDEPAITAPGESTVIARSHHGSVSKEQRKLVEDDLKSGSLRCVVATSSLELGIDMGDVDLVIQIAAPPDVASGLQRVGRANHRVGATASGLVFPRTRRDLLESAVIVERMERGLLEPLSPPANPLDVLAQHTVSATALEDVELDAWWATVRRAHPFRRLSRASFESVIGMLAGRWSSEAFTDMRPRLVWDRDADTLTARSGAQRLATTNAGTIPDRGAYSVVLPEGAEAAGARRVGELDEEMVHESRVGDVITLGAGSWLVQEISTDRVTVVPAPGRSARLPFWHGEGPGRPMALGEAIGGFARAIADAADHPGPSLGGPPRPGPDRVTSNLQSFVSAQRDATGVVPSDTDLVLEICPEETGDLRLILHSPYGRRVHAPWALAIDERLRERFGGSAAVMAADDGIVARIPAEDADGTDIDPALFAFDPDVLSQRVERLVGGSALFAARFRECAARALLLPRRDPGRRTPLWQQRLRAGRLLEAVAEFPDFPILIETARECLEDVYDLAGLRRLMAGIREESVRVHVAHTAVPSPFAGDLLFGYVGEFLYEGDRPLAEQRASVLALDPAVLADLVGREDAAELLDPALIAEVEAELQRTLPDRRARGVEGVADLLRELGPLTGAEVAARWEVDARSEDTDRSEDTGKPENAARAKTSGPAHADAVAEESAEALDALAAAGRAVVASRTSGATPLWAAVEDAGRLRAVMGPSAVRMGTSATGAGQQDRSDRKIPDEHLDSGPDPLRDLVVRRARTCGVVTADDLAERFAVGHALVLPLLERLDGEGVLIATASGWMHTDVFARVRRRGLQAARAATRPVPARAYARLLAERHALGGRRHGTSGLVRALEQLSGAALPASLWESQILTARVGDFSPHLLDDLVAAREVVWTPADASADTAPDPLIALPLAELADESPHADDGSDLSELQRAILDVLAAGGAWTAEEISARATAQSPAPPPAHSPAVPPTPDGLRTALWGLARRGLVTTDSLAPVRGAADAAPAGGRERSVRGLRAGGSAGSANRRSRGRSGRTRGTGRRPRLREVGADSELFGSSYGSAYRSLAPTAVDMPDPRVRGRWTAAAVDRMGPTERALGLVEALLDRYGVVSRDAAVAEAVPGGFSVVHRICARLEEAGHVVRGHFVDGLGGAQFAEPSTVDRLRDLASSSAVGSVRSAGSVLPPSPAGAAPSGGPVVVSAVDPANPYGRMLPWPPGTGEGSRPDDPGVTRPSRSAGALVVLDDGEVRAWLSRGGRTLLTFASADEARTPRAEADAPDTARTADAANDSITDETRQHAEALVAFLRRSGAADLTLETIDGVSTYRHSWSTALQDAGLSVTPRGLRFHRRA</sequence>
<dbReference type="Pfam" id="PF23235">
    <property type="entry name" value="WHD_3rd_Lhr"/>
    <property type="match status" value="1"/>
</dbReference>
<dbReference type="Pfam" id="PF08494">
    <property type="entry name" value="DEAD_assoc"/>
    <property type="match status" value="1"/>
</dbReference>
<name>A0A1X6XEB3_9MICO</name>
<evidence type="ECO:0000256" key="4">
    <source>
        <dbReference type="ARBA" id="ARBA00022806"/>
    </source>
</evidence>
<feature type="region of interest" description="Disordered" evidence="9">
    <location>
        <begin position="316"/>
        <end position="350"/>
    </location>
</feature>
<keyword evidence="6" id="KW-0238">DNA-binding</keyword>
<keyword evidence="3 12" id="KW-0378">Hydrolase</keyword>
<feature type="region of interest" description="Disordered" evidence="9">
    <location>
        <begin position="1056"/>
        <end position="1085"/>
    </location>
</feature>
<dbReference type="GO" id="GO:0003677">
    <property type="term" value="F:DNA binding"/>
    <property type="evidence" value="ECO:0007669"/>
    <property type="project" value="UniProtKB-KW"/>
</dbReference>
<dbReference type="GO" id="GO:0005524">
    <property type="term" value="F:ATP binding"/>
    <property type="evidence" value="ECO:0007669"/>
    <property type="project" value="UniProtKB-KW"/>
</dbReference>
<dbReference type="InterPro" id="IPR055368">
    <property type="entry name" value="WH3_Lhr"/>
</dbReference>
<dbReference type="Pfam" id="PF23234">
    <property type="entry name" value="WHD_4th_Lhr"/>
    <property type="match status" value="1"/>
</dbReference>
<dbReference type="InterPro" id="IPR001650">
    <property type="entry name" value="Helicase_C-like"/>
</dbReference>
<feature type="region of interest" description="Disordered" evidence="9">
    <location>
        <begin position="1605"/>
        <end position="1628"/>
    </location>
</feature>
<keyword evidence="7" id="KW-0234">DNA repair</keyword>
<evidence type="ECO:0000256" key="5">
    <source>
        <dbReference type="ARBA" id="ARBA00022840"/>
    </source>
</evidence>
<evidence type="ECO:0000256" key="6">
    <source>
        <dbReference type="ARBA" id="ARBA00023125"/>
    </source>
</evidence>
<dbReference type="InterPro" id="IPR013701">
    <property type="entry name" value="Lhr-like_DEAD/DEAH_assoc"/>
</dbReference>
<dbReference type="InterPro" id="IPR027417">
    <property type="entry name" value="P-loop_NTPase"/>
</dbReference>
<dbReference type="RefSeq" id="WP_256970284.1">
    <property type="nucleotide sequence ID" value="NZ_FWFF01000012.1"/>
</dbReference>
<dbReference type="Proteomes" id="UP000196581">
    <property type="component" value="Unassembled WGS sequence"/>
</dbReference>
<dbReference type="InterPro" id="IPR055367">
    <property type="entry name" value="WH4_Lhr"/>
</dbReference>
<dbReference type="InterPro" id="IPR052511">
    <property type="entry name" value="ATP-dep_Helicase"/>
</dbReference>
<keyword evidence="4 12" id="KW-0347">Helicase</keyword>
<evidence type="ECO:0000256" key="7">
    <source>
        <dbReference type="ARBA" id="ARBA00023204"/>
    </source>
</evidence>
<dbReference type="SMART" id="SM00487">
    <property type="entry name" value="DEXDc"/>
    <property type="match status" value="1"/>
</dbReference>
<keyword evidence="1" id="KW-0547">Nucleotide-binding</keyword>
<dbReference type="InterPro" id="IPR014001">
    <property type="entry name" value="Helicase_ATP-bd"/>
</dbReference>
<feature type="domain" description="Helicase ATP-binding" evidence="10">
    <location>
        <begin position="6"/>
        <end position="222"/>
    </location>
</feature>
<gene>
    <name evidence="12" type="ORF">FM105_07390</name>
</gene>
<keyword evidence="8" id="KW-0413">Isomerase</keyword>
<evidence type="ECO:0000259" key="11">
    <source>
        <dbReference type="PROSITE" id="PS51194"/>
    </source>
</evidence>
<dbReference type="Pfam" id="PF23236">
    <property type="entry name" value="WHD_2nd_Lhr"/>
    <property type="match status" value="1"/>
</dbReference>
<feature type="compositionally biased region" description="Pro residues" evidence="9">
    <location>
        <begin position="1296"/>
        <end position="1310"/>
    </location>
</feature>
<evidence type="ECO:0000256" key="8">
    <source>
        <dbReference type="ARBA" id="ARBA00023235"/>
    </source>
</evidence>